<dbReference type="CTD" id="55009"/>
<organism evidence="11 12">
    <name type="scientific">Chanos chanos</name>
    <name type="common">Milkfish</name>
    <name type="synonym">Mugil chanos</name>
    <dbReference type="NCBI Taxonomy" id="29144"/>
    <lineage>
        <taxon>Eukaryota</taxon>
        <taxon>Metazoa</taxon>
        <taxon>Chordata</taxon>
        <taxon>Craniata</taxon>
        <taxon>Vertebrata</taxon>
        <taxon>Euteleostomi</taxon>
        <taxon>Actinopterygii</taxon>
        <taxon>Neopterygii</taxon>
        <taxon>Teleostei</taxon>
        <taxon>Ostariophysi</taxon>
        <taxon>Gonorynchiformes</taxon>
        <taxon>Chanidae</taxon>
        <taxon>Chanos</taxon>
    </lineage>
</organism>
<evidence type="ECO:0000313" key="12">
    <source>
        <dbReference type="RefSeq" id="XP_030640077.1"/>
    </source>
</evidence>
<sequence length="137" mass="15347">MILRLLVLPVLVLWTQILAEDENPVRETKRDTGSATANITATFKPSSSNMTANNTVGYNHNLGVNPSMIQRALFVLIGITIIGVLYFLIRAVRLKKSTVQRKKYGLLSNSDDTMEMAPLESDEEEDMTVYEARSLTR</sequence>
<dbReference type="AlphaFoldDB" id="A0A6J2W7X2"/>
<accession>A0A6J2W7X2</accession>
<feature type="transmembrane region" description="Helical" evidence="9">
    <location>
        <begin position="72"/>
        <end position="92"/>
    </location>
</feature>
<evidence type="ECO:0000256" key="10">
    <source>
        <dbReference type="SAM" id="SignalP"/>
    </source>
</evidence>
<name>A0A6J2W7X2_CHACN</name>
<evidence type="ECO:0000256" key="4">
    <source>
        <dbReference type="ARBA" id="ARBA00022729"/>
    </source>
</evidence>
<evidence type="ECO:0000256" key="5">
    <source>
        <dbReference type="ARBA" id="ARBA00022989"/>
    </source>
</evidence>
<dbReference type="Proteomes" id="UP000504632">
    <property type="component" value="Chromosome 9"/>
</dbReference>
<gene>
    <name evidence="12" type="primary">fam174c</name>
</gene>
<evidence type="ECO:0000256" key="8">
    <source>
        <dbReference type="SAM" id="MobiDB-lite"/>
    </source>
</evidence>
<keyword evidence="7" id="KW-0325">Glycoprotein</keyword>
<dbReference type="GO" id="GO:0016020">
    <property type="term" value="C:membrane"/>
    <property type="evidence" value="ECO:0007669"/>
    <property type="project" value="UniProtKB-SubCell"/>
</dbReference>
<evidence type="ECO:0000256" key="2">
    <source>
        <dbReference type="ARBA" id="ARBA00006986"/>
    </source>
</evidence>
<evidence type="ECO:0000256" key="9">
    <source>
        <dbReference type="SAM" id="Phobius"/>
    </source>
</evidence>
<evidence type="ECO:0000256" key="1">
    <source>
        <dbReference type="ARBA" id="ARBA00004479"/>
    </source>
</evidence>
<dbReference type="GO" id="GO:0005576">
    <property type="term" value="C:extracellular region"/>
    <property type="evidence" value="ECO:0007669"/>
    <property type="project" value="TreeGrafter"/>
</dbReference>
<evidence type="ECO:0000256" key="6">
    <source>
        <dbReference type="ARBA" id="ARBA00023136"/>
    </source>
</evidence>
<keyword evidence="6 9" id="KW-0472">Membrane</keyword>
<evidence type="ECO:0000313" key="11">
    <source>
        <dbReference type="Proteomes" id="UP000504632"/>
    </source>
</evidence>
<comment type="subcellular location">
    <subcellularLocation>
        <location evidence="1">Membrane</location>
        <topology evidence="1">Single-pass type I membrane protein</topology>
    </subcellularLocation>
</comment>
<dbReference type="RefSeq" id="XP_030640077.1">
    <property type="nucleotide sequence ID" value="XM_030784217.1"/>
</dbReference>
<evidence type="ECO:0000256" key="3">
    <source>
        <dbReference type="ARBA" id="ARBA00022692"/>
    </source>
</evidence>
<dbReference type="Pfam" id="PF06679">
    <property type="entry name" value="DUF1180"/>
    <property type="match status" value="1"/>
</dbReference>
<feature type="signal peptide" evidence="10">
    <location>
        <begin position="1"/>
        <end position="19"/>
    </location>
</feature>
<keyword evidence="3 9" id="KW-0812">Transmembrane</keyword>
<reference evidence="12" key="1">
    <citation type="submission" date="2025-08" db="UniProtKB">
        <authorList>
            <consortium name="RefSeq"/>
        </authorList>
    </citation>
    <scope>IDENTIFICATION</scope>
</reference>
<dbReference type="PANTHER" id="PTHR28607:SF2">
    <property type="entry name" value="PROTEIN FAM174C"/>
    <property type="match status" value="1"/>
</dbReference>
<proteinExistence type="inferred from homology"/>
<feature type="region of interest" description="Disordered" evidence="8">
    <location>
        <begin position="118"/>
        <end position="137"/>
    </location>
</feature>
<dbReference type="PANTHER" id="PTHR28607">
    <property type="entry name" value="EXPRESSED PROTEIN"/>
    <property type="match status" value="1"/>
</dbReference>
<comment type="similarity">
    <text evidence="2">Belongs to the FAM174 family.</text>
</comment>
<feature type="chain" id="PRO_5026906695" evidence="10">
    <location>
        <begin position="20"/>
        <end position="137"/>
    </location>
</feature>
<dbReference type="OrthoDB" id="5917722at2759"/>
<protein>
    <submittedName>
        <fullName evidence="12">Protein FAM174C</fullName>
    </submittedName>
</protein>
<dbReference type="InParanoid" id="A0A6J2W7X2"/>
<evidence type="ECO:0000256" key="7">
    <source>
        <dbReference type="ARBA" id="ARBA00023180"/>
    </source>
</evidence>
<dbReference type="InterPro" id="IPR009565">
    <property type="entry name" value="FAM174-like"/>
</dbReference>
<keyword evidence="11" id="KW-1185">Reference proteome</keyword>
<dbReference type="GeneID" id="115820592"/>
<dbReference type="FunCoup" id="A0A6J2W7X2">
    <property type="interactions" value="174"/>
</dbReference>
<keyword evidence="5 9" id="KW-1133">Transmembrane helix</keyword>
<keyword evidence="4 10" id="KW-0732">Signal</keyword>